<dbReference type="GeneID" id="20530473"/>
<dbReference type="SMART" id="SM00028">
    <property type="entry name" value="TPR"/>
    <property type="match status" value="4"/>
</dbReference>
<keyword evidence="2" id="KW-0802">TPR repeat</keyword>
<keyword evidence="1" id="KW-0677">Repeat</keyword>
<evidence type="ECO:0000313" key="5">
    <source>
        <dbReference type="Proteomes" id="UP000030693"/>
    </source>
</evidence>
<dbReference type="EMBL" id="KB932213">
    <property type="protein sequence ID" value="KCV67806.1"/>
    <property type="molecule type" value="Genomic_DNA"/>
</dbReference>
<feature type="compositionally biased region" description="Basic residues" evidence="3">
    <location>
        <begin position="1451"/>
        <end position="1461"/>
    </location>
</feature>
<dbReference type="Gene3D" id="1.25.40.10">
    <property type="entry name" value="Tetratricopeptide repeat domain"/>
    <property type="match status" value="4"/>
</dbReference>
<dbReference type="OrthoDB" id="6265276at2759"/>
<feature type="compositionally biased region" description="Basic residues" evidence="3">
    <location>
        <begin position="1399"/>
        <end position="1419"/>
    </location>
</feature>
<dbReference type="GO" id="GO:0016593">
    <property type="term" value="C:Cdc73/Paf1 complex"/>
    <property type="evidence" value="ECO:0007669"/>
    <property type="project" value="TreeGrafter"/>
</dbReference>
<dbReference type="GO" id="GO:0006355">
    <property type="term" value="P:regulation of DNA-templated transcription"/>
    <property type="evidence" value="ECO:0007669"/>
    <property type="project" value="InterPro"/>
</dbReference>
<evidence type="ECO:0000256" key="2">
    <source>
        <dbReference type="ARBA" id="ARBA00022803"/>
    </source>
</evidence>
<feature type="compositionally biased region" description="Acidic residues" evidence="3">
    <location>
        <begin position="1425"/>
        <end position="1440"/>
    </location>
</feature>
<dbReference type="GO" id="GO:0006368">
    <property type="term" value="P:transcription elongation by RNA polymerase II"/>
    <property type="evidence" value="ECO:0007669"/>
    <property type="project" value="TreeGrafter"/>
</dbReference>
<dbReference type="Proteomes" id="UP000030693">
    <property type="component" value="Unassembled WGS sequence"/>
</dbReference>
<dbReference type="InterPro" id="IPR011990">
    <property type="entry name" value="TPR-like_helical_dom_sf"/>
</dbReference>
<dbReference type="STRING" id="691883.A0A058Z0Z2"/>
<accession>A0A058Z0Z2</accession>
<dbReference type="InterPro" id="IPR031101">
    <property type="entry name" value="Ctr9"/>
</dbReference>
<proteinExistence type="predicted"/>
<feature type="region of interest" description="Disordered" evidence="3">
    <location>
        <begin position="944"/>
        <end position="964"/>
    </location>
</feature>
<protein>
    <recommendedName>
        <fullName evidence="6">RNA polymerase-associated protein CTR9</fullName>
    </recommendedName>
</protein>
<dbReference type="InterPro" id="IPR019734">
    <property type="entry name" value="TPR_rpt"/>
</dbReference>
<dbReference type="PANTHER" id="PTHR14027:SF2">
    <property type="entry name" value="RNA POLYMERASE-ASSOCIATED PROTEIN CTR9 HOMOLOG"/>
    <property type="match status" value="1"/>
</dbReference>
<dbReference type="GO" id="GO:0000993">
    <property type="term" value="F:RNA polymerase II complex binding"/>
    <property type="evidence" value="ECO:0007669"/>
    <property type="project" value="TreeGrafter"/>
</dbReference>
<dbReference type="eggNOG" id="KOG2002">
    <property type="taxonomic scope" value="Eukaryota"/>
</dbReference>
<sequence>MSANFSAFFEFPTRAGAGAPQEVIVFPLADLTNDASELVEILREECPPLGIWRRLALEFCRRGLSSAAQTVLENACESQSFKKYVFNRHDPASYQYSSTSSDPETTHIFSDTRNEHVLSLVSLGASLLASASSTHDPAEKTRLLQKATKTFEQAESTDPNHIISRIAQGVGLLIGENIAQAADKFLPILEESPSNIPAMLGMAAVLFWRRHFVEALELFRRALILLPPPPSTEELLQAQLARRASGAGSNPDVASEEDLAADVARMSAFLHAPLNGARLGIGLCQFALGRLDIARAAFRRVLATDPGHVEAMACLGLLDLHTNTADSVQQGIARLAELFRRQPHHVVPLTQLAMSHLYRGDVDTAERLALHAYHGAAAAPARASAALALARVTHHRELNSPAPLQSITFKALEYYTEAARLDPTLAEAHFGQAQLRMLSAEVSLARGETNASAVSLSHQLRALQSASEALRLAPGDLDTIRLLGVLHARVSVALLTVNRAVLPSLTIQPSSSPSEYRLAAQRLLGESLQQRPQDAAALAEWAALQQAHGRLLSARAGLVRVAQIWALTVGADGQLPHTCALASSGPGGVPDVASLSESECLAMLQCEAGAVEPISAEALEQALKGMGLTAREAVLLPAELLTNIAVLDHQRLCDVVLAGSGSSGISVPGLADPVAVVAADPAACRALYAACLARFRLLASSDGQAAGRAQLAASHRAPTFAPGCALPPVCSTFSVGADLSPCPNPRAAWQPSEVSLRARRLMRTLVYNLARFDEDVLGDVARAEAALEALAAGPLAGATGAGATRSPGLAPDVQQAFAALGAELQQDGAYIDAHLRLALMALRRQSPRPHDAIRRLRVVLNIERSHPIAFALLAQAYQINLSQALQGLANSGPSGASTRTVDEPLQQLTRALEEIMRKQPDDPFALVMFGLTYHKLSKFPFKQPTEAPGAGGAGGSGPASAPAPGTLAEIQAQAAGRGVTPTQVVQARALDYFNRALGCDPQNVYAALGIAVVLAEKGYLAQARDILIKIFEVNKRIPEVYINLAHLYVEFQQYEHAVGLYGRALSHFHGVTGRKLLNEADARPEFLARHFAPAISHLPSHSPVLSISRQFALLSYIARAHFLQGKEASRTDALENAEKFLSLALRLRPWDQATRFNLALTQRIHANCVLDHPIEERTVQDIERARVRIQSACATFTAIAAAVGHSRNRQELGMASEHAKYCSGTLMKKVESSMESQLESERDMAKMKRELVAAEEHARQSAAAAASAAAAKAAAEEAARQETRAMMQTAVKSLGLADLYNPQSSRGDGKDAGGSDDEGGTGGRGGGRRRKRRTASPAGRKRARGDKSGRRGDKSSSSAEQDDAFLASSSDSEDEDFLGGGLSSADSDVDSEESDSGSRSRRGGSSRGRGSSRRGGSRRGRADSSDEDIDLDGDLDDSEDGRDYRSGSGRRGAKAGGRRRAASPDGESSSRRTSRGRRSGGRLSALTDSLSDFDEDTGDSAFDLSPGAGTPPGSDGEPSGRRRSSRVARGAADRSSGRSSRSSRGSSRRSQILDEAVNYSIGHSDEFDDVDGADDRLGVNASSIAREVAEARSLNYDLSDVEED</sequence>
<evidence type="ECO:0008006" key="6">
    <source>
        <dbReference type="Google" id="ProtNLM"/>
    </source>
</evidence>
<evidence type="ECO:0000313" key="4">
    <source>
        <dbReference type="EMBL" id="KCV67806.1"/>
    </source>
</evidence>
<evidence type="ECO:0000256" key="3">
    <source>
        <dbReference type="SAM" id="MobiDB-lite"/>
    </source>
</evidence>
<organism evidence="4">
    <name type="scientific">Fonticula alba</name>
    <name type="common">Slime mold</name>
    <dbReference type="NCBI Taxonomy" id="691883"/>
    <lineage>
        <taxon>Eukaryota</taxon>
        <taxon>Rotosphaerida</taxon>
        <taxon>Fonticulaceae</taxon>
        <taxon>Fonticula</taxon>
    </lineage>
</organism>
<name>A0A058Z0Z2_FONAL</name>
<dbReference type="PANTHER" id="PTHR14027">
    <property type="entry name" value="RNA POLYMERASE-ASSOCIATED PROTEIN CTR9"/>
    <property type="match status" value="1"/>
</dbReference>
<feature type="region of interest" description="Disordered" evidence="3">
    <location>
        <begin position="1299"/>
        <end position="1574"/>
    </location>
</feature>
<reference evidence="4" key="1">
    <citation type="submission" date="2013-04" db="EMBL/GenBank/DDBJ databases">
        <title>The Genome Sequence of Fonticula alba ATCC 38817.</title>
        <authorList>
            <consortium name="The Broad Institute Genomics Platform"/>
            <person name="Russ C."/>
            <person name="Cuomo C."/>
            <person name="Burger G."/>
            <person name="Gray M.W."/>
            <person name="Holland P.W.H."/>
            <person name="King N."/>
            <person name="Lang F.B.F."/>
            <person name="Roger A.J."/>
            <person name="Ruiz-Trillo I."/>
            <person name="Brown M."/>
            <person name="Walker B."/>
            <person name="Young S."/>
            <person name="Zeng Q."/>
            <person name="Gargeya S."/>
            <person name="Fitzgerald M."/>
            <person name="Haas B."/>
            <person name="Abouelleil A."/>
            <person name="Allen A.W."/>
            <person name="Alvarado L."/>
            <person name="Arachchi H.M."/>
            <person name="Berlin A.M."/>
            <person name="Chapman S.B."/>
            <person name="Gainer-Dewar J."/>
            <person name="Goldberg J."/>
            <person name="Griggs A."/>
            <person name="Gujja S."/>
            <person name="Hansen M."/>
            <person name="Howarth C."/>
            <person name="Imamovic A."/>
            <person name="Ireland A."/>
            <person name="Larimer J."/>
            <person name="McCowan C."/>
            <person name="Murphy C."/>
            <person name="Pearson M."/>
            <person name="Poon T.W."/>
            <person name="Priest M."/>
            <person name="Roberts A."/>
            <person name="Saif S."/>
            <person name="Shea T."/>
            <person name="Sisk P."/>
            <person name="Sykes S."/>
            <person name="Wortman J."/>
            <person name="Nusbaum C."/>
            <person name="Birren B."/>
        </authorList>
    </citation>
    <scope>NUCLEOTIDE SEQUENCE [LARGE SCALE GENOMIC DNA]</scope>
    <source>
        <strain evidence="4">ATCC 38817</strain>
    </source>
</reference>
<feature type="compositionally biased region" description="Low complexity" evidence="3">
    <location>
        <begin position="1537"/>
        <end position="1550"/>
    </location>
</feature>
<feature type="compositionally biased region" description="Basic and acidic residues" evidence="3">
    <location>
        <begin position="1345"/>
        <end position="1354"/>
    </location>
</feature>
<dbReference type="RefSeq" id="XP_009497837.1">
    <property type="nucleotide sequence ID" value="XM_009499562.1"/>
</dbReference>
<gene>
    <name evidence="4" type="ORF">H696_05748</name>
</gene>
<keyword evidence="5" id="KW-1185">Reference proteome</keyword>
<feature type="compositionally biased region" description="Basic residues" evidence="3">
    <location>
        <begin position="1326"/>
        <end position="1344"/>
    </location>
</feature>
<dbReference type="SUPFAM" id="SSF48452">
    <property type="entry name" value="TPR-like"/>
    <property type="match status" value="4"/>
</dbReference>
<evidence type="ECO:0000256" key="1">
    <source>
        <dbReference type="ARBA" id="ARBA00022737"/>
    </source>
</evidence>